<evidence type="ECO:0000256" key="1">
    <source>
        <dbReference type="SAM" id="MobiDB-lite"/>
    </source>
</evidence>
<feature type="transmembrane region" description="Helical" evidence="2">
    <location>
        <begin position="12"/>
        <end position="36"/>
    </location>
</feature>
<organism evidence="3 4">
    <name type="scientific">Rhizoclosmatium globosum</name>
    <dbReference type="NCBI Taxonomy" id="329046"/>
    <lineage>
        <taxon>Eukaryota</taxon>
        <taxon>Fungi</taxon>
        <taxon>Fungi incertae sedis</taxon>
        <taxon>Chytridiomycota</taxon>
        <taxon>Chytridiomycota incertae sedis</taxon>
        <taxon>Chytridiomycetes</taxon>
        <taxon>Chytridiales</taxon>
        <taxon>Chytriomycetaceae</taxon>
        <taxon>Rhizoclosmatium</taxon>
    </lineage>
</organism>
<sequence length="309" mass="35324">MSENIDNQLILPGICFCSVMSFASLGFLAAVVREIVKHQVPKKRKQALWKYVATPFNISLIVMAFSQIILYASEAIILSWFFDTSQPQLRTISRAVRSCCISMFNLTYLYYSYVRTYPIIEQEFPTVVWPVWFLTMLASLVTIIPMTCRTVLIWSSYPKLFDIIYNASISMFGSLNIIDLVFLLTFIKHLHKTKTDGRTVDKHFTIISQYGIASIMVYSVLTGLDIIYVITYNEAYLLAVESMITFIFLILVAMKIALRKEKEKELSRRKSRVETARRQSMGGHTVRSQDTMVSEGTDGQGKTVISNTE</sequence>
<feature type="region of interest" description="Disordered" evidence="1">
    <location>
        <begin position="267"/>
        <end position="309"/>
    </location>
</feature>
<evidence type="ECO:0000256" key="2">
    <source>
        <dbReference type="SAM" id="Phobius"/>
    </source>
</evidence>
<proteinExistence type="predicted"/>
<feature type="transmembrane region" description="Helical" evidence="2">
    <location>
        <begin position="236"/>
        <end position="258"/>
    </location>
</feature>
<feature type="transmembrane region" description="Helical" evidence="2">
    <location>
        <begin position="207"/>
        <end position="230"/>
    </location>
</feature>
<feature type="compositionally biased region" description="Basic and acidic residues" evidence="1">
    <location>
        <begin position="267"/>
        <end position="277"/>
    </location>
</feature>
<name>A0A1Y2CQS3_9FUNG</name>
<feature type="transmembrane region" description="Helical" evidence="2">
    <location>
        <begin position="163"/>
        <end position="187"/>
    </location>
</feature>
<evidence type="ECO:0000313" key="3">
    <source>
        <dbReference type="EMBL" id="ORY48705.1"/>
    </source>
</evidence>
<comment type="caution">
    <text evidence="3">The sequence shown here is derived from an EMBL/GenBank/DDBJ whole genome shotgun (WGS) entry which is preliminary data.</text>
</comment>
<keyword evidence="2" id="KW-0472">Membrane</keyword>
<protein>
    <submittedName>
        <fullName evidence="3">Uncharacterized protein</fullName>
    </submittedName>
</protein>
<dbReference type="EMBL" id="MCGO01000011">
    <property type="protein sequence ID" value="ORY48705.1"/>
    <property type="molecule type" value="Genomic_DNA"/>
</dbReference>
<keyword evidence="2" id="KW-1133">Transmembrane helix</keyword>
<keyword evidence="4" id="KW-1185">Reference proteome</keyword>
<reference evidence="3 4" key="1">
    <citation type="submission" date="2016-07" db="EMBL/GenBank/DDBJ databases">
        <title>Pervasive Adenine N6-methylation of Active Genes in Fungi.</title>
        <authorList>
            <consortium name="DOE Joint Genome Institute"/>
            <person name="Mondo S.J."/>
            <person name="Dannebaum R.O."/>
            <person name="Kuo R.C."/>
            <person name="Labutti K."/>
            <person name="Haridas S."/>
            <person name="Kuo A."/>
            <person name="Salamov A."/>
            <person name="Ahrendt S.R."/>
            <person name="Lipzen A."/>
            <person name="Sullivan W."/>
            <person name="Andreopoulos W.B."/>
            <person name="Clum A."/>
            <person name="Lindquist E."/>
            <person name="Daum C."/>
            <person name="Ramamoorthy G.K."/>
            <person name="Gryganskyi A."/>
            <person name="Culley D."/>
            <person name="Magnuson J.K."/>
            <person name="James T.Y."/>
            <person name="O'Malley M.A."/>
            <person name="Stajich J.E."/>
            <person name="Spatafora J.W."/>
            <person name="Visel A."/>
            <person name="Grigoriev I.V."/>
        </authorList>
    </citation>
    <scope>NUCLEOTIDE SEQUENCE [LARGE SCALE GENOMIC DNA]</scope>
    <source>
        <strain evidence="3 4">JEL800</strain>
    </source>
</reference>
<dbReference type="OrthoDB" id="2179458at2759"/>
<feature type="transmembrane region" description="Helical" evidence="2">
    <location>
        <begin position="131"/>
        <end position="157"/>
    </location>
</feature>
<gene>
    <name evidence="3" type="ORF">BCR33DRAFT_848060</name>
</gene>
<accession>A0A1Y2CQS3</accession>
<dbReference type="AlphaFoldDB" id="A0A1Y2CQS3"/>
<keyword evidence="2" id="KW-0812">Transmembrane</keyword>
<feature type="transmembrane region" description="Helical" evidence="2">
    <location>
        <begin position="92"/>
        <end position="111"/>
    </location>
</feature>
<dbReference type="Proteomes" id="UP000193642">
    <property type="component" value="Unassembled WGS sequence"/>
</dbReference>
<evidence type="ECO:0000313" key="4">
    <source>
        <dbReference type="Proteomes" id="UP000193642"/>
    </source>
</evidence>
<feature type="transmembrane region" description="Helical" evidence="2">
    <location>
        <begin position="48"/>
        <end position="72"/>
    </location>
</feature>